<reference evidence="2" key="1">
    <citation type="submission" date="2022-06" db="EMBL/GenBank/DDBJ databases">
        <title>Genome Sequence of Candolleomyces eurysporus.</title>
        <authorList>
            <person name="Buettner E."/>
        </authorList>
    </citation>
    <scope>NUCLEOTIDE SEQUENCE</scope>
    <source>
        <strain evidence="2">VTCC 930004</strain>
    </source>
</reference>
<feature type="compositionally biased region" description="Acidic residues" evidence="1">
    <location>
        <begin position="279"/>
        <end position="298"/>
    </location>
</feature>
<feature type="compositionally biased region" description="Low complexity" evidence="1">
    <location>
        <begin position="1504"/>
        <end position="1517"/>
    </location>
</feature>
<feature type="region of interest" description="Disordered" evidence="1">
    <location>
        <begin position="1139"/>
        <end position="1534"/>
    </location>
</feature>
<feature type="compositionally biased region" description="Polar residues" evidence="1">
    <location>
        <begin position="1313"/>
        <end position="1356"/>
    </location>
</feature>
<feature type="compositionally biased region" description="Low complexity" evidence="1">
    <location>
        <begin position="1232"/>
        <end position="1267"/>
    </location>
</feature>
<evidence type="ECO:0000313" key="2">
    <source>
        <dbReference type="EMBL" id="KAJ2922678.1"/>
    </source>
</evidence>
<feature type="region of interest" description="Disordered" evidence="1">
    <location>
        <begin position="1075"/>
        <end position="1120"/>
    </location>
</feature>
<feature type="compositionally biased region" description="Low complexity" evidence="1">
    <location>
        <begin position="1428"/>
        <end position="1483"/>
    </location>
</feature>
<evidence type="ECO:0000256" key="1">
    <source>
        <dbReference type="SAM" id="MobiDB-lite"/>
    </source>
</evidence>
<feature type="compositionally biased region" description="Basic and acidic residues" evidence="1">
    <location>
        <begin position="1519"/>
        <end position="1534"/>
    </location>
</feature>
<feature type="compositionally biased region" description="Basic residues" evidence="1">
    <location>
        <begin position="1359"/>
        <end position="1371"/>
    </location>
</feature>
<feature type="region of interest" description="Disordered" evidence="1">
    <location>
        <begin position="658"/>
        <end position="680"/>
    </location>
</feature>
<protein>
    <submittedName>
        <fullName evidence="2">Uncharacterized protein</fullName>
    </submittedName>
</protein>
<feature type="compositionally biased region" description="Low complexity" evidence="1">
    <location>
        <begin position="1777"/>
        <end position="1791"/>
    </location>
</feature>
<feature type="compositionally biased region" description="Pro residues" evidence="1">
    <location>
        <begin position="1636"/>
        <end position="1645"/>
    </location>
</feature>
<gene>
    <name evidence="2" type="ORF">H1R20_g14409</name>
</gene>
<feature type="non-terminal residue" evidence="2">
    <location>
        <position position="1"/>
    </location>
</feature>
<feature type="compositionally biased region" description="Acidic residues" evidence="1">
    <location>
        <begin position="1077"/>
        <end position="1091"/>
    </location>
</feature>
<evidence type="ECO:0000313" key="3">
    <source>
        <dbReference type="Proteomes" id="UP001140091"/>
    </source>
</evidence>
<keyword evidence="3" id="KW-1185">Reference proteome</keyword>
<feature type="region of interest" description="Disordered" evidence="1">
    <location>
        <begin position="1777"/>
        <end position="1814"/>
    </location>
</feature>
<organism evidence="2 3">
    <name type="scientific">Candolleomyces eurysporus</name>
    <dbReference type="NCBI Taxonomy" id="2828524"/>
    <lineage>
        <taxon>Eukaryota</taxon>
        <taxon>Fungi</taxon>
        <taxon>Dikarya</taxon>
        <taxon>Basidiomycota</taxon>
        <taxon>Agaricomycotina</taxon>
        <taxon>Agaricomycetes</taxon>
        <taxon>Agaricomycetidae</taxon>
        <taxon>Agaricales</taxon>
        <taxon>Agaricineae</taxon>
        <taxon>Psathyrellaceae</taxon>
        <taxon>Candolleomyces</taxon>
    </lineage>
</organism>
<feature type="compositionally biased region" description="Acidic residues" evidence="1">
    <location>
        <begin position="212"/>
        <end position="225"/>
    </location>
</feature>
<feature type="compositionally biased region" description="Basic and acidic residues" evidence="1">
    <location>
        <begin position="100"/>
        <end position="118"/>
    </location>
</feature>
<feature type="region of interest" description="Disordered" evidence="1">
    <location>
        <begin position="1567"/>
        <end position="1671"/>
    </location>
</feature>
<feature type="compositionally biased region" description="Pro residues" evidence="1">
    <location>
        <begin position="1569"/>
        <end position="1581"/>
    </location>
</feature>
<feature type="region of interest" description="Disordered" evidence="1">
    <location>
        <begin position="64"/>
        <end position="397"/>
    </location>
</feature>
<feature type="compositionally biased region" description="Basic and acidic residues" evidence="1">
    <location>
        <begin position="722"/>
        <end position="744"/>
    </location>
</feature>
<sequence>MSTPYAHTPRVPAPPHPTPLSAGAVRSDASRRLARPPILNPYDKFSQTDFDSWIGGITGALRQALGQAEAEEPTTPYVPTSQGHDAESEQDESFVDDSFAEIKLRREISKGKARDPREGPGLGEGWNKGQPIEILSDSDGSGSPEPMEKGGNASEDEGVEEDQDSQLFGEDEEWDEEGSPEVEDTSMHAQPGLRGGRYGYSVEAVRTAGMENEGDEYEEEDEEYYSSDGEPSPPVQQFRRQSPIEVIDLESDEEDQLRQGSDDEIDEGLDLRSSPIAVQEEDEHEAVEEDELEEEGLEDGVHKEHGVAGGNDEGEEDSVSVTFEDRHLEAPHPVPNDDDDELQPLEEDTSFPPKQKRLPDEWVRSPEIPDPWSGPRTYAEDYYSGGDAPLLRQQGLDAHHLGENDIQPSLVEEKDENMDAESAFLPEHPVECGPISVELPNVWEGPERFAEDYYSGGDINIVPGDVLDPNQMGAETNEMDTREAKAETIVVPGPETLNIKLGLASETPATVFEMPVDESPADEQSSMQVVAESIPEDGLLAEDRPTVQEVVESAPEDDSSILETEAAHEVPQTRSEPEVFNVDSEEELPHGPNPLEIVNLPNLPLFAEDTESVVTPDGDFDLEYPEMPQDAPLVTETVLVEAIFSNDVAVLDVPTESLDASEGEHEVHPETMQSTDEATHHPPLELPVQVTVLEGADIASEVTDEADELRSGDESVLVEQPADAHEPEEVPIDVDHSEGAHDHQTAPQSVPADLDASESAQDHDGAGITQTDLASSEEIVDEVLDNNPQPSLPEDAEIAAEQPSHPVDLPEEKPVHRRVEIEEVSDEDADIPSIFVETADKVLDLEDETIIMEVEIMEQLQYSVDEAISEDANDDEDAYGEEDNDEVEVLSVSSSADLQMLVHVEGVEEVAELDLEEDGTPETGLEAENVAQPISIPDVEFGGEEAADSQLESVPDTVEPATEEFVPTEVEEASSVPPSDTGFSIEEDELIDIPSPTPEQTTVVETRSDVPATEAAPVDTVIEDVLQTLQPAQSPETVPKDAIPDAVPMDNDVMEASHSEVVDPSFFAEPMQVFQPTEEEEEEETQGEEDGNSTSQTSKFGPLAPPRELTPLRGPKFVFGPGVEMVQRPAEQQSFIPYPASLSVPGTQSSLPPPRIAPLVLDSETLPTKEEGPSPTRPSREDKIVADLKPDSDRVVANPQPLFIGNPYPASLSNPLPHEQDPFVHHTNRTLAADVSSSDRSADLANGAVSEPTESSTTSLHLPSSSSIVAAPEPSSAGPDPFQSTTNAVPGKGPFADSEPPVHPSPKDGGAERSSQAGNKSQGLMASRLSGSTLDRNSTAGSSKQVTSLSSQTATAPASKRKRGTSPKKGRSGAGTGQKKAKSAKGKDKFQDSYDAPTDEQEIRTKPRKRSKLQHSALPAFEGTSKPASQSGSVGSSSSALSAARLLQVEGLTSSRASSVASSVASEQSDQTQPSPTTQLSGPWARSNGPKSKQPLAIGQKVGAPPSQQHQPPSASARLTHDFASKKAEDDSHKVEVAAIHPVQFHPSLFHAHGKKRNVLQQHRTMPLQIPPPLPPPPPPVQSSVQPPIPATSVETENHHTHPPSVDKQTEQSIVPPVTPTTSQPVDQSSSSSSQVPPPHTPDAPPSESNTPATSRRAHSMKTIPTNSPVTRSHCRFHKISIPKDEGGPRISFIVPGCSLTKFNIIEDEEIEDQGDVTLEDMSRRVEDIESLGFEPYLIAVLRSLVGADIMREGEIFYLPLAGETVVRQRPIMARHSVASSSRGPTASSSALAREAGTDGQSLHTNQDLPLDFG</sequence>
<feature type="compositionally biased region" description="Basic and acidic residues" evidence="1">
    <location>
        <begin position="1167"/>
        <end position="1194"/>
    </location>
</feature>
<feature type="region of interest" description="Disordered" evidence="1">
    <location>
        <begin position="549"/>
        <end position="596"/>
    </location>
</feature>
<feature type="compositionally biased region" description="Acidic residues" evidence="1">
    <location>
        <begin position="88"/>
        <end position="99"/>
    </location>
</feature>
<comment type="caution">
    <text evidence="2">The sequence shown here is derived from an EMBL/GenBank/DDBJ whole genome shotgun (WGS) entry which is preliminary data.</text>
</comment>
<feature type="compositionally biased region" description="Low complexity" evidence="1">
    <location>
        <begin position="1620"/>
        <end position="1635"/>
    </location>
</feature>
<feature type="region of interest" description="Disordered" evidence="1">
    <location>
        <begin position="703"/>
        <end position="771"/>
    </location>
</feature>
<feature type="compositionally biased region" description="Acidic residues" evidence="1">
    <location>
        <begin position="336"/>
        <end position="349"/>
    </location>
</feature>
<feature type="compositionally biased region" description="Acidic residues" evidence="1">
    <location>
        <begin position="154"/>
        <end position="184"/>
    </location>
</feature>
<dbReference type="EMBL" id="JANBPK010001479">
    <property type="protein sequence ID" value="KAJ2922678.1"/>
    <property type="molecule type" value="Genomic_DNA"/>
</dbReference>
<feature type="compositionally biased region" description="Low complexity" evidence="1">
    <location>
        <begin position="1"/>
        <end position="10"/>
    </location>
</feature>
<dbReference type="Proteomes" id="UP001140091">
    <property type="component" value="Unassembled WGS sequence"/>
</dbReference>
<proteinExistence type="predicted"/>
<feature type="compositionally biased region" description="Polar residues" evidence="1">
    <location>
        <begin position="1799"/>
        <end position="1808"/>
    </location>
</feature>
<name>A0A9W8IZ91_9AGAR</name>
<dbReference type="OrthoDB" id="2804229at2759"/>
<feature type="region of interest" description="Disordered" evidence="1">
    <location>
        <begin position="1"/>
        <end position="45"/>
    </location>
</feature>
<feature type="region of interest" description="Disordered" evidence="1">
    <location>
        <begin position="784"/>
        <end position="815"/>
    </location>
</feature>
<accession>A0A9W8IZ91</accession>